<proteinExistence type="predicted"/>
<accession>A0A5B7I9T1</accession>
<feature type="region of interest" description="Disordered" evidence="1">
    <location>
        <begin position="29"/>
        <end position="63"/>
    </location>
</feature>
<keyword evidence="3" id="KW-1185">Reference proteome</keyword>
<reference evidence="2 3" key="1">
    <citation type="submission" date="2019-05" db="EMBL/GenBank/DDBJ databases">
        <title>Another draft genome of Portunus trituberculatus and its Hox gene families provides insights of decapod evolution.</title>
        <authorList>
            <person name="Jeong J.-H."/>
            <person name="Song I."/>
            <person name="Kim S."/>
            <person name="Choi T."/>
            <person name="Kim D."/>
            <person name="Ryu S."/>
            <person name="Kim W."/>
        </authorList>
    </citation>
    <scope>NUCLEOTIDE SEQUENCE [LARGE SCALE GENOMIC DNA]</scope>
    <source>
        <tissue evidence="2">Muscle</tissue>
    </source>
</reference>
<dbReference type="AlphaFoldDB" id="A0A5B7I9T1"/>
<dbReference type="Proteomes" id="UP000324222">
    <property type="component" value="Unassembled WGS sequence"/>
</dbReference>
<gene>
    <name evidence="2" type="ORF">E2C01_075082</name>
</gene>
<organism evidence="2 3">
    <name type="scientific">Portunus trituberculatus</name>
    <name type="common">Swimming crab</name>
    <name type="synonym">Neptunus trituberculatus</name>
    <dbReference type="NCBI Taxonomy" id="210409"/>
    <lineage>
        <taxon>Eukaryota</taxon>
        <taxon>Metazoa</taxon>
        <taxon>Ecdysozoa</taxon>
        <taxon>Arthropoda</taxon>
        <taxon>Crustacea</taxon>
        <taxon>Multicrustacea</taxon>
        <taxon>Malacostraca</taxon>
        <taxon>Eumalacostraca</taxon>
        <taxon>Eucarida</taxon>
        <taxon>Decapoda</taxon>
        <taxon>Pleocyemata</taxon>
        <taxon>Brachyura</taxon>
        <taxon>Eubrachyura</taxon>
        <taxon>Portunoidea</taxon>
        <taxon>Portunidae</taxon>
        <taxon>Portuninae</taxon>
        <taxon>Portunus</taxon>
    </lineage>
</organism>
<protein>
    <submittedName>
        <fullName evidence="2">Uncharacterized protein</fullName>
    </submittedName>
</protein>
<dbReference type="EMBL" id="VSRR010054200">
    <property type="protein sequence ID" value="MPC80502.1"/>
    <property type="molecule type" value="Genomic_DNA"/>
</dbReference>
<name>A0A5B7I9T1_PORTR</name>
<evidence type="ECO:0000313" key="3">
    <source>
        <dbReference type="Proteomes" id="UP000324222"/>
    </source>
</evidence>
<comment type="caution">
    <text evidence="2">The sequence shown here is derived from an EMBL/GenBank/DDBJ whole genome shotgun (WGS) entry which is preliminary data.</text>
</comment>
<evidence type="ECO:0000256" key="1">
    <source>
        <dbReference type="SAM" id="MobiDB-lite"/>
    </source>
</evidence>
<evidence type="ECO:0000313" key="2">
    <source>
        <dbReference type="EMBL" id="MPC80502.1"/>
    </source>
</evidence>
<sequence>MTVRSPPPCSWPAVLRHCCSPEVTNLLRKSTPSLGHPPGVSGAEPHVPPRTHTSPPPLPLSARQDLHQRSFETFLCSPFSLTALEKNIKSGLGQQRLSRTLLLCYPGPPHSSIASVASIPSDRRSSNALRAFL</sequence>